<evidence type="ECO:0000256" key="1">
    <source>
        <dbReference type="SAM" id="SignalP"/>
    </source>
</evidence>
<feature type="signal peptide" evidence="1">
    <location>
        <begin position="1"/>
        <end position="19"/>
    </location>
</feature>
<dbReference type="OrthoDB" id="4092496at2759"/>
<organism evidence="2 3">
    <name type="scientific">Cyberlindnera jadinii (strain ATCC 18201 / CBS 1600 / BCRC 20928 / JCM 3617 / NBRC 0987 / NRRL Y-1542)</name>
    <name type="common">Torula yeast</name>
    <name type="synonym">Candida utilis</name>
    <dbReference type="NCBI Taxonomy" id="983966"/>
    <lineage>
        <taxon>Eukaryota</taxon>
        <taxon>Fungi</taxon>
        <taxon>Dikarya</taxon>
        <taxon>Ascomycota</taxon>
        <taxon>Saccharomycotina</taxon>
        <taxon>Saccharomycetes</taxon>
        <taxon>Phaffomycetales</taxon>
        <taxon>Phaffomycetaceae</taxon>
        <taxon>Cyberlindnera</taxon>
    </lineage>
</organism>
<dbReference type="AlphaFoldDB" id="A0A1E4RTW4"/>
<keyword evidence="1" id="KW-0732">Signal</keyword>
<gene>
    <name evidence="2" type="ORF">CYBJADRAFT_170053</name>
</gene>
<protein>
    <submittedName>
        <fullName evidence="2">Uncharacterized protein</fullName>
    </submittedName>
</protein>
<sequence length="178" mass="18846">MFSFKAISTLAFSLGLIQAKSLPMADAIPAAKAAADAYAEAYSEAIALGYPEPEAFALAASADDCATFQCHAVCGTMIIAAQGCSYDGTSFTGPYLENCLCSDPDSTFMDNYNACMDCGWTLWKYYGPYLTAGLEQCQIDVGTSTDIATEPTGTSRCSTTLSSSYSLDPNINYSTYLA</sequence>
<keyword evidence="3" id="KW-1185">Reference proteome</keyword>
<dbReference type="RefSeq" id="XP_020067725.1">
    <property type="nucleotide sequence ID" value="XM_020216048.1"/>
</dbReference>
<name>A0A1E4RTW4_CYBJN</name>
<dbReference type="GeneID" id="30990444"/>
<proteinExistence type="predicted"/>
<evidence type="ECO:0000313" key="2">
    <source>
        <dbReference type="EMBL" id="ODV70686.1"/>
    </source>
</evidence>
<accession>A0A1E4RTW4</accession>
<dbReference type="OMA" id="ECHDEDS"/>
<feature type="chain" id="PRO_5009162495" evidence="1">
    <location>
        <begin position="20"/>
        <end position="178"/>
    </location>
</feature>
<dbReference type="EMBL" id="KV453953">
    <property type="protein sequence ID" value="ODV70686.1"/>
    <property type="molecule type" value="Genomic_DNA"/>
</dbReference>
<dbReference type="Proteomes" id="UP000094389">
    <property type="component" value="Unassembled WGS sequence"/>
</dbReference>
<evidence type="ECO:0000313" key="3">
    <source>
        <dbReference type="Proteomes" id="UP000094389"/>
    </source>
</evidence>
<dbReference type="STRING" id="983966.A0A1E4RTW4"/>
<reference evidence="2 3" key="1">
    <citation type="journal article" date="2016" name="Proc. Natl. Acad. Sci. U.S.A.">
        <title>Comparative genomics of biotechnologically important yeasts.</title>
        <authorList>
            <person name="Riley R."/>
            <person name="Haridas S."/>
            <person name="Wolfe K.H."/>
            <person name="Lopes M.R."/>
            <person name="Hittinger C.T."/>
            <person name="Goeker M."/>
            <person name="Salamov A.A."/>
            <person name="Wisecaver J.H."/>
            <person name="Long T.M."/>
            <person name="Calvey C.H."/>
            <person name="Aerts A.L."/>
            <person name="Barry K.W."/>
            <person name="Choi C."/>
            <person name="Clum A."/>
            <person name="Coughlan A.Y."/>
            <person name="Deshpande S."/>
            <person name="Douglass A.P."/>
            <person name="Hanson S.J."/>
            <person name="Klenk H.-P."/>
            <person name="LaButti K.M."/>
            <person name="Lapidus A."/>
            <person name="Lindquist E.A."/>
            <person name="Lipzen A.M."/>
            <person name="Meier-Kolthoff J.P."/>
            <person name="Ohm R.A."/>
            <person name="Otillar R.P."/>
            <person name="Pangilinan J.L."/>
            <person name="Peng Y."/>
            <person name="Rokas A."/>
            <person name="Rosa C.A."/>
            <person name="Scheuner C."/>
            <person name="Sibirny A.A."/>
            <person name="Slot J.C."/>
            <person name="Stielow J.B."/>
            <person name="Sun H."/>
            <person name="Kurtzman C.P."/>
            <person name="Blackwell M."/>
            <person name="Grigoriev I.V."/>
            <person name="Jeffries T.W."/>
        </authorList>
    </citation>
    <scope>NUCLEOTIDE SEQUENCE [LARGE SCALE GENOMIC DNA]</scope>
    <source>
        <strain evidence="3">ATCC 18201 / CBS 1600 / BCRC 20928 / JCM 3617 / NBRC 0987 / NRRL Y-1542</strain>
    </source>
</reference>